<protein>
    <submittedName>
        <fullName evidence="1">Uncharacterized protein</fullName>
    </submittedName>
</protein>
<gene>
    <name evidence="1" type="ORF">JL_73</name>
</gene>
<keyword evidence="2" id="KW-1185">Reference proteome</keyword>
<reference evidence="1 2" key="1">
    <citation type="journal article" date="2014" name="Genome Announc.">
        <title>Genome Sequences of Three Novel Bacillus cereus Bacteriophages.</title>
        <authorList>
            <person name="Grose J.H."/>
            <person name="Jensen J.D."/>
            <person name="Merrill B.D."/>
            <person name="Fisher J.N."/>
            <person name="Burnett S.H."/>
            <person name="Breakwell D.P."/>
        </authorList>
    </citation>
    <scope>NUCLEOTIDE SEQUENCE [LARGE SCALE GENOMIC DNA]</scope>
</reference>
<sequence length="319" mass="35924">MIFISEKTREEYKMARTGLERFQARQGKAKGDEKAIHEASMKKQMTADMYDELKDEGNIEEAAMVVSRDGMKLLGQMLTNSIDSSIERVLDRKLDEKLGQLLSGLSKGLQEAMVAMQDVAVAKAESKIEEAVTKASEQIVAEINLSETPSIDKTIEKVKKNMGIDLGGKVTVPDLSKLNDIVASPAPTKKAVQDRIDKAHAKGDAKLEKARTKLMRDMPRHLPDTAPKEPFKWGAVPTEKRATLYTLRSNKATFLEYCPIIMEYLESHKNQPVAFKDINEYSIEKYNISYGTKATKFMDFVMLKDSRVARHSYGHYILK</sequence>
<evidence type="ECO:0000313" key="2">
    <source>
        <dbReference type="Proteomes" id="UP000015092"/>
    </source>
</evidence>
<dbReference type="OrthoDB" id="30196at10239"/>
<dbReference type="GeneID" id="26642191"/>
<dbReference type="RefSeq" id="YP_009215853.1">
    <property type="nucleotide sequence ID" value="NC_028982.1"/>
</dbReference>
<dbReference type="Proteomes" id="UP000015092">
    <property type="component" value="Segment"/>
</dbReference>
<dbReference type="EMBL" id="KC595512">
    <property type="protein sequence ID" value="AGR46756.1"/>
    <property type="molecule type" value="Genomic_DNA"/>
</dbReference>
<accession>S5M4G3</accession>
<proteinExistence type="predicted"/>
<name>S5M4G3_9CAUD</name>
<organism evidence="1 2">
    <name type="scientific">Bacillus phage JL</name>
    <dbReference type="NCBI Taxonomy" id="1296655"/>
    <lineage>
        <taxon>Viruses</taxon>
        <taxon>Duplodnaviria</taxon>
        <taxon>Heunggongvirae</taxon>
        <taxon>Uroviricota</taxon>
        <taxon>Caudoviricetes</taxon>
        <taxon>Herelleviridae</taxon>
        <taxon>Spounavirinae</taxon>
        <taxon>Siminovitchvirus</taxon>
        <taxon>Siminovitchvirus JL</taxon>
    </lineage>
</organism>
<dbReference type="KEGG" id="vg:26642191"/>
<evidence type="ECO:0000313" key="1">
    <source>
        <dbReference type="EMBL" id="AGR46756.1"/>
    </source>
</evidence>